<evidence type="ECO:0000256" key="5">
    <source>
        <dbReference type="ARBA" id="ARBA00022857"/>
    </source>
</evidence>
<dbReference type="GO" id="GO:0016491">
    <property type="term" value="F:oxidoreductase activity"/>
    <property type="evidence" value="ECO:0007669"/>
    <property type="project" value="UniProtKB-KW"/>
</dbReference>
<dbReference type="GO" id="GO:0005886">
    <property type="term" value="C:plasma membrane"/>
    <property type="evidence" value="ECO:0007669"/>
    <property type="project" value="TreeGrafter"/>
</dbReference>
<dbReference type="SMART" id="SM01003">
    <property type="entry name" value="AlaDh_PNT_N"/>
    <property type="match status" value="1"/>
</dbReference>
<evidence type="ECO:0000256" key="10">
    <source>
        <dbReference type="ARBA" id="ARBA00076996"/>
    </source>
</evidence>
<dbReference type="EMBL" id="CP001636">
    <property type="protein sequence ID" value="ACS22611.1"/>
    <property type="molecule type" value="Genomic_DNA"/>
</dbReference>
<keyword evidence="6" id="KW-1278">Translocase</keyword>
<evidence type="ECO:0000256" key="2">
    <source>
        <dbReference type="ARBA" id="ARBA00005689"/>
    </source>
</evidence>
<comment type="similarity">
    <text evidence="2">Belongs to the AlaDH/PNT family.</text>
</comment>
<dbReference type="Pfam" id="PF05222">
    <property type="entry name" value="AlaDh_PNT_N"/>
    <property type="match status" value="1"/>
</dbReference>
<dbReference type="CDD" id="cd05304">
    <property type="entry name" value="Rubrum_tdh"/>
    <property type="match status" value="1"/>
</dbReference>
<dbReference type="GO" id="GO:0008750">
    <property type="term" value="F:proton-translocating NAD(P)+ transhydrogenase activity"/>
    <property type="evidence" value="ECO:0007669"/>
    <property type="project" value="UniProtKB-EC"/>
</dbReference>
<dbReference type="FunFam" id="3.40.50.720:FF:000188">
    <property type="entry name" value="NAD(P) transhydrogenase alpha subunit 1"/>
    <property type="match status" value="1"/>
</dbReference>
<gene>
    <name evidence="14" type="ordered locus">Vapar_6044</name>
</gene>
<organism evidence="14">
    <name type="scientific">Variovorax paradoxus (strain S110)</name>
    <dbReference type="NCBI Taxonomy" id="543728"/>
    <lineage>
        <taxon>Bacteria</taxon>
        <taxon>Pseudomonadati</taxon>
        <taxon>Pseudomonadota</taxon>
        <taxon>Betaproteobacteria</taxon>
        <taxon>Burkholderiales</taxon>
        <taxon>Comamonadaceae</taxon>
        <taxon>Variovorax</taxon>
    </lineage>
</organism>
<dbReference type="HOGENOM" id="CLU_003376_2_1_4"/>
<dbReference type="InterPro" id="IPR036291">
    <property type="entry name" value="NAD(P)-bd_dom_sf"/>
</dbReference>
<dbReference type="STRING" id="543728.Vapar_6044"/>
<evidence type="ECO:0000256" key="4">
    <source>
        <dbReference type="ARBA" id="ARBA00022741"/>
    </source>
</evidence>
<dbReference type="SUPFAM" id="SSF52283">
    <property type="entry name" value="Formate/glycerate dehydrogenase catalytic domain-like"/>
    <property type="match status" value="1"/>
</dbReference>
<dbReference type="Pfam" id="PF01262">
    <property type="entry name" value="AlaDh_PNT_C"/>
    <property type="match status" value="1"/>
</dbReference>
<evidence type="ECO:0000256" key="9">
    <source>
        <dbReference type="ARBA" id="ARBA00071353"/>
    </source>
</evidence>
<evidence type="ECO:0000256" key="6">
    <source>
        <dbReference type="ARBA" id="ARBA00022967"/>
    </source>
</evidence>
<sequence length="376" mass="38680">MLIGVPAETMAGETRVAVTPETVKKLAASGHTVRVQSGAGIAASVTDAAYEAAGAEIVNMNAAFAADMVLKVRTPSDAETALMKPGTVVIGMLNPFDAAGLQRLATAGLTAFALEAAPRTTRAQSMDVLSSQANIAGYKAVIIAADKYQRFFPMLMTAAGTVKAARVVILGVGVAGLQAIATAKRLGAVIEASDVRPSVKEQIESLGGKFIEVSYDTDEEKEAAVGVGGYAKPMPASWLARQQVEVAKRVALADIVISTALIPGRAAPTLITEDMVKAMKPGSVIVDIAAGKGADGIGGNCPLSEADKTVVKHGVTIVGETNLPALVAADASALYARNVLDFLKLIVTKEGGLKIDLEDDIVAACRVAQDGQVTKK</sequence>
<keyword evidence="14" id="KW-0560">Oxidoreductase</keyword>
<evidence type="ECO:0000256" key="1">
    <source>
        <dbReference type="ARBA" id="ARBA00003943"/>
    </source>
</evidence>
<keyword evidence="5" id="KW-0521">NADP</keyword>
<dbReference type="AlphaFoldDB" id="C5D0Y0"/>
<accession>C5D0Y0</accession>
<feature type="domain" description="Alanine dehydrogenase/pyridine nucleotide transhydrogenase NAD(H)-binding" evidence="12">
    <location>
        <begin position="145"/>
        <end position="319"/>
    </location>
</feature>
<proteinExistence type="inferred from homology"/>
<dbReference type="PANTHER" id="PTHR10160:SF19">
    <property type="entry name" value="PROTON-TRANSLOCATING NAD(P)(+) TRANSHYDROGENASE"/>
    <property type="match status" value="1"/>
</dbReference>
<dbReference type="GO" id="GO:0050661">
    <property type="term" value="F:NADP binding"/>
    <property type="evidence" value="ECO:0007669"/>
    <property type="project" value="TreeGrafter"/>
</dbReference>
<dbReference type="NCBIfam" id="NF006942">
    <property type="entry name" value="PRK09424.1"/>
    <property type="match status" value="1"/>
</dbReference>
<dbReference type="InterPro" id="IPR007886">
    <property type="entry name" value="AlaDH/PNT_N"/>
</dbReference>
<protein>
    <recommendedName>
        <fullName evidence="9">NAD(P) transhydrogenase subunit alpha part 1</fullName>
        <ecNumber evidence="3">7.1.1.1</ecNumber>
    </recommendedName>
    <alternativeName>
        <fullName evidence="11">Nicotinamide nucleotide transhydrogenase subunit alpha 1</fullName>
    </alternativeName>
    <alternativeName>
        <fullName evidence="10">Pyridine nucleotide transhydrogenase subunit alpha 1</fullName>
    </alternativeName>
</protein>
<dbReference type="GO" id="GO:0006740">
    <property type="term" value="P:NADPH regeneration"/>
    <property type="evidence" value="ECO:0007669"/>
    <property type="project" value="TreeGrafter"/>
</dbReference>
<dbReference type="InterPro" id="IPR007698">
    <property type="entry name" value="AlaDH/PNT_NAD(H)-bd"/>
</dbReference>
<comment type="catalytic activity">
    <reaction evidence="8">
        <text>NAD(+) + NADPH + H(+)(in) = NADH + NADP(+) + H(+)(out)</text>
        <dbReference type="Rhea" id="RHEA:47992"/>
        <dbReference type="ChEBI" id="CHEBI:15378"/>
        <dbReference type="ChEBI" id="CHEBI:57540"/>
        <dbReference type="ChEBI" id="CHEBI:57783"/>
        <dbReference type="ChEBI" id="CHEBI:57945"/>
        <dbReference type="ChEBI" id="CHEBI:58349"/>
        <dbReference type="EC" id="7.1.1.1"/>
    </reaction>
</comment>
<reference evidence="14" key="1">
    <citation type="submission" date="2009-06" db="EMBL/GenBank/DDBJ databases">
        <title>Complete sequence of chromosome 2 of Variovorax paradoxus S110.</title>
        <authorList>
            <consortium name="US DOE Joint Genome Institute"/>
            <person name="Lucas S."/>
            <person name="Copeland A."/>
            <person name="Lapidus A."/>
            <person name="Glavina del Rio T."/>
            <person name="Tice H."/>
            <person name="Bruce D."/>
            <person name="Goodwin L."/>
            <person name="Pitluck S."/>
            <person name="Chertkov O."/>
            <person name="Brettin T."/>
            <person name="Detter J.C."/>
            <person name="Han C."/>
            <person name="Larimer F."/>
            <person name="Land M."/>
            <person name="Hauser L."/>
            <person name="Kyrpides N."/>
            <person name="Ovchinnikova G."/>
            <person name="Orwin P."/>
            <person name="Leadbetter J.R."/>
            <person name="Spain J.C."/>
            <person name="Han J.I."/>
        </authorList>
    </citation>
    <scope>NUCLEOTIDE SEQUENCE</scope>
    <source>
        <strain evidence="14">S110</strain>
    </source>
</reference>
<evidence type="ECO:0000256" key="8">
    <source>
        <dbReference type="ARBA" id="ARBA00048202"/>
    </source>
</evidence>
<comment type="function">
    <text evidence="1">The transhydrogenation between NADH and NADP is coupled to respiration and ATP hydrolysis and functions as a proton pump across the membrane.</text>
</comment>
<dbReference type="SUPFAM" id="SSF51735">
    <property type="entry name" value="NAD(P)-binding Rossmann-fold domains"/>
    <property type="match status" value="1"/>
</dbReference>
<evidence type="ECO:0000259" key="13">
    <source>
        <dbReference type="SMART" id="SM01003"/>
    </source>
</evidence>
<evidence type="ECO:0000313" key="14">
    <source>
        <dbReference type="EMBL" id="ACS22611.1"/>
    </source>
</evidence>
<dbReference type="Gene3D" id="3.40.50.720">
    <property type="entry name" value="NAD(P)-binding Rossmann-like Domain"/>
    <property type="match status" value="2"/>
</dbReference>
<feature type="domain" description="Alanine dehydrogenase/pyridine nucleotide transhydrogenase N-terminal" evidence="13">
    <location>
        <begin position="4"/>
        <end position="136"/>
    </location>
</feature>
<dbReference type="OrthoDB" id="9804592at2"/>
<evidence type="ECO:0000256" key="3">
    <source>
        <dbReference type="ARBA" id="ARBA00012943"/>
    </source>
</evidence>
<dbReference type="SMART" id="SM01002">
    <property type="entry name" value="AlaDh_PNT_C"/>
    <property type="match status" value="1"/>
</dbReference>
<dbReference type="EC" id="7.1.1.1" evidence="3"/>
<dbReference type="PANTHER" id="PTHR10160">
    <property type="entry name" value="NAD(P) TRANSHYDROGENASE"/>
    <property type="match status" value="1"/>
</dbReference>
<dbReference type="eggNOG" id="COG3288">
    <property type="taxonomic scope" value="Bacteria"/>
</dbReference>
<evidence type="ECO:0000256" key="11">
    <source>
        <dbReference type="ARBA" id="ARBA00084087"/>
    </source>
</evidence>
<dbReference type="KEGG" id="vap:Vapar_6044"/>
<evidence type="ECO:0000259" key="12">
    <source>
        <dbReference type="SMART" id="SM01002"/>
    </source>
</evidence>
<keyword evidence="4" id="KW-0547">Nucleotide-binding</keyword>
<keyword evidence="7" id="KW-0520">NAD</keyword>
<name>C5D0Y0_VARPS</name>
<evidence type="ECO:0000256" key="7">
    <source>
        <dbReference type="ARBA" id="ARBA00023027"/>
    </source>
</evidence>